<feature type="compositionally biased region" description="Basic and acidic residues" evidence="1">
    <location>
        <begin position="23"/>
        <end position="37"/>
    </location>
</feature>
<dbReference type="AlphaFoldDB" id="A0A974HBP9"/>
<organism evidence="2 3">
    <name type="scientific">Xenopus laevis</name>
    <name type="common">African clawed frog</name>
    <dbReference type="NCBI Taxonomy" id="8355"/>
    <lineage>
        <taxon>Eukaryota</taxon>
        <taxon>Metazoa</taxon>
        <taxon>Chordata</taxon>
        <taxon>Craniata</taxon>
        <taxon>Vertebrata</taxon>
        <taxon>Euteleostomi</taxon>
        <taxon>Amphibia</taxon>
        <taxon>Batrachia</taxon>
        <taxon>Anura</taxon>
        <taxon>Pipoidea</taxon>
        <taxon>Pipidae</taxon>
        <taxon>Xenopodinae</taxon>
        <taxon>Xenopus</taxon>
        <taxon>Xenopus</taxon>
    </lineage>
</organism>
<evidence type="ECO:0000313" key="2">
    <source>
        <dbReference type="EMBL" id="OCT72063.1"/>
    </source>
</evidence>
<evidence type="ECO:0000256" key="1">
    <source>
        <dbReference type="SAM" id="MobiDB-lite"/>
    </source>
</evidence>
<feature type="compositionally biased region" description="Acidic residues" evidence="1">
    <location>
        <begin position="47"/>
        <end position="67"/>
    </location>
</feature>
<accession>A0A974HBP9</accession>
<dbReference type="PANTHER" id="PTHR36981:SF13">
    <property type="entry name" value="P2X PURINOCEPTOR 7-LIKE ISOFORM X1"/>
    <property type="match status" value="1"/>
</dbReference>
<feature type="region of interest" description="Disordered" evidence="1">
    <location>
        <begin position="1"/>
        <end position="73"/>
    </location>
</feature>
<dbReference type="Proteomes" id="UP000694892">
    <property type="component" value="Chromosome 7L"/>
</dbReference>
<name>A0A974HBP9_XENLA</name>
<dbReference type="PANTHER" id="PTHR36981">
    <property type="entry name" value="ZGC:195170"/>
    <property type="match status" value="1"/>
</dbReference>
<gene>
    <name evidence="2" type="ORF">XELAEV_18035041mg</name>
</gene>
<feature type="compositionally biased region" description="Polar residues" evidence="1">
    <location>
        <begin position="8"/>
        <end position="18"/>
    </location>
</feature>
<reference evidence="3" key="1">
    <citation type="journal article" date="2016" name="Nature">
        <title>Genome evolution in the allotetraploid frog Xenopus laevis.</title>
        <authorList>
            <person name="Session A.M."/>
            <person name="Uno Y."/>
            <person name="Kwon T."/>
            <person name="Chapman J.A."/>
            <person name="Toyoda A."/>
            <person name="Takahashi S."/>
            <person name="Fukui A."/>
            <person name="Hikosaka A."/>
            <person name="Suzuki A."/>
            <person name="Kondo M."/>
            <person name="van Heeringen S.J."/>
            <person name="Quigley I."/>
            <person name="Heinz S."/>
            <person name="Ogino H."/>
            <person name="Ochi H."/>
            <person name="Hellsten U."/>
            <person name="Lyons J.B."/>
            <person name="Simakov O."/>
            <person name="Putnam N."/>
            <person name="Stites J."/>
            <person name="Kuroki Y."/>
            <person name="Tanaka T."/>
            <person name="Michiue T."/>
            <person name="Watanabe M."/>
            <person name="Bogdanovic O."/>
            <person name="Lister R."/>
            <person name="Georgiou G."/>
            <person name="Paranjpe S.S."/>
            <person name="van Kruijsbergen I."/>
            <person name="Shu S."/>
            <person name="Carlson J."/>
            <person name="Kinoshita T."/>
            <person name="Ohta Y."/>
            <person name="Mawaribuchi S."/>
            <person name="Jenkins J."/>
            <person name="Grimwood J."/>
            <person name="Schmutz J."/>
            <person name="Mitros T."/>
            <person name="Mozaffari S.V."/>
            <person name="Suzuki Y."/>
            <person name="Haramoto Y."/>
            <person name="Yamamoto T.S."/>
            <person name="Takagi C."/>
            <person name="Heald R."/>
            <person name="Miller K."/>
            <person name="Haudenschild C."/>
            <person name="Kitzman J."/>
            <person name="Nakayama T."/>
            <person name="Izutsu Y."/>
            <person name="Robert J."/>
            <person name="Fortriede J."/>
            <person name="Burns K."/>
            <person name="Lotay V."/>
            <person name="Karimi K."/>
            <person name="Yasuoka Y."/>
            <person name="Dichmann D.S."/>
            <person name="Flajnik M.F."/>
            <person name="Houston D.W."/>
            <person name="Shendure J."/>
            <person name="DuPasquier L."/>
            <person name="Vize P.D."/>
            <person name="Zorn A.M."/>
            <person name="Ito M."/>
            <person name="Marcotte E.M."/>
            <person name="Wallingford J.B."/>
            <person name="Ito Y."/>
            <person name="Asashima M."/>
            <person name="Ueno N."/>
            <person name="Matsuda Y."/>
            <person name="Veenstra G.J."/>
            <person name="Fujiyama A."/>
            <person name="Harland R.M."/>
            <person name="Taira M."/>
            <person name="Rokhsar D.S."/>
        </authorList>
    </citation>
    <scope>NUCLEOTIDE SEQUENCE [LARGE SCALE GENOMIC DNA]</scope>
    <source>
        <strain evidence="3">J</strain>
    </source>
</reference>
<proteinExistence type="predicted"/>
<sequence>MSGDDDSQMPTTSTSDVEQYNDLIKRMRTRPEVKKAGECCPTTSTESADEEQESGEEDSNEEEEEENATQLNQNRVGKTDLCLCGNCSPMNTQNESTCCHEEPAIQALIPEQTSCIIHWDCVINDILNKERVDWV</sequence>
<protein>
    <submittedName>
        <fullName evidence="2">Uncharacterized protein</fullName>
    </submittedName>
</protein>
<dbReference type="EMBL" id="CM004478">
    <property type="protein sequence ID" value="OCT72063.1"/>
    <property type="molecule type" value="Genomic_DNA"/>
</dbReference>
<evidence type="ECO:0000313" key="3">
    <source>
        <dbReference type="Proteomes" id="UP000694892"/>
    </source>
</evidence>